<protein>
    <recommendedName>
        <fullName evidence="3">Transposase</fullName>
    </recommendedName>
</protein>
<dbReference type="EMBL" id="CP006841">
    <property type="protein sequence ID" value="ALA68634.1"/>
    <property type="molecule type" value="Genomic_DNA"/>
</dbReference>
<keyword evidence="2" id="KW-1185">Reference proteome</keyword>
<dbReference type="AlphaFoldDB" id="A0A0K2H3L9"/>
<gene>
    <name evidence="1" type="ORF">CLAC_09320</name>
</gene>
<name>A0A0K2H3L9_9CORY</name>
<organism evidence="1 2">
    <name type="scientific">Corynebacterium lactis RW2-5</name>
    <dbReference type="NCBI Taxonomy" id="1408189"/>
    <lineage>
        <taxon>Bacteria</taxon>
        <taxon>Bacillati</taxon>
        <taxon>Actinomycetota</taxon>
        <taxon>Actinomycetes</taxon>
        <taxon>Mycobacteriales</taxon>
        <taxon>Corynebacteriaceae</taxon>
        <taxon>Corynebacterium</taxon>
    </lineage>
</organism>
<dbReference type="Proteomes" id="UP000058446">
    <property type="component" value="Chromosome"/>
</dbReference>
<evidence type="ECO:0008006" key="3">
    <source>
        <dbReference type="Google" id="ProtNLM"/>
    </source>
</evidence>
<reference evidence="1 2" key="1">
    <citation type="submission" date="2013-10" db="EMBL/GenBank/DDBJ databases">
        <title>Complete genome sequence of Corynebacterium lactis DSM 45799(T), isolated from raw cow milk.</title>
        <authorList>
            <person name="Ruckert C."/>
            <person name="Albersmeier A."/>
            <person name="Lipski A."/>
            <person name="Kalinowski J."/>
        </authorList>
    </citation>
    <scope>NUCLEOTIDE SEQUENCE [LARGE SCALE GENOMIC DNA]</scope>
    <source>
        <strain evidence="1 2">RW2-5</strain>
    </source>
</reference>
<sequence>MQTLKAHSLARLIFGARYLMERSFSTLVFYRFMLNLSSSETA</sequence>
<evidence type="ECO:0000313" key="1">
    <source>
        <dbReference type="EMBL" id="ALA68634.1"/>
    </source>
</evidence>
<dbReference type="PATRIC" id="fig|1408189.4.peg.1869"/>
<dbReference type="KEGG" id="clw:CLAC_09320"/>
<proteinExistence type="predicted"/>
<evidence type="ECO:0000313" key="2">
    <source>
        <dbReference type="Proteomes" id="UP000058446"/>
    </source>
</evidence>
<accession>A0A0K2H3L9</accession>